<evidence type="ECO:0008006" key="3">
    <source>
        <dbReference type="Google" id="ProtNLM"/>
    </source>
</evidence>
<proteinExistence type="predicted"/>
<evidence type="ECO:0000313" key="1">
    <source>
        <dbReference type="EMBL" id="KAK7676396.1"/>
    </source>
</evidence>
<protein>
    <recommendedName>
        <fullName evidence="3">F-box domain-containing protein</fullName>
    </recommendedName>
</protein>
<accession>A0AAW0FGL3</accession>
<dbReference type="SUPFAM" id="SSF81383">
    <property type="entry name" value="F-box domain"/>
    <property type="match status" value="1"/>
</dbReference>
<evidence type="ECO:0000313" key="2">
    <source>
        <dbReference type="Proteomes" id="UP001385951"/>
    </source>
</evidence>
<dbReference type="AlphaFoldDB" id="A0AAW0FGL3"/>
<organism evidence="1 2">
    <name type="scientific">Cerrena zonata</name>
    <dbReference type="NCBI Taxonomy" id="2478898"/>
    <lineage>
        <taxon>Eukaryota</taxon>
        <taxon>Fungi</taxon>
        <taxon>Dikarya</taxon>
        <taxon>Basidiomycota</taxon>
        <taxon>Agaricomycotina</taxon>
        <taxon>Agaricomycetes</taxon>
        <taxon>Polyporales</taxon>
        <taxon>Cerrenaceae</taxon>
        <taxon>Cerrena</taxon>
    </lineage>
</organism>
<reference evidence="1 2" key="1">
    <citation type="submission" date="2022-09" db="EMBL/GenBank/DDBJ databases">
        <authorList>
            <person name="Palmer J.M."/>
        </authorList>
    </citation>
    <scope>NUCLEOTIDE SEQUENCE [LARGE SCALE GENOMIC DNA]</scope>
    <source>
        <strain evidence="1 2">DSM 7382</strain>
    </source>
</reference>
<dbReference type="InterPro" id="IPR036047">
    <property type="entry name" value="F-box-like_dom_sf"/>
</dbReference>
<gene>
    <name evidence="1" type="ORF">QCA50_020659</name>
</gene>
<name>A0AAW0FGL3_9APHY</name>
<comment type="caution">
    <text evidence="1">The sequence shown here is derived from an EMBL/GenBank/DDBJ whole genome shotgun (WGS) entry which is preliminary data.</text>
</comment>
<sequence length="376" mass="43038">MASILKLPPELDDVIMSFLVGNQASLRACALTCKAWVIASRKVLYCDIKLETESQFDAFKRTVLSRPHVGQRVRVLRIDRSRRKYKDQNPWINNKLLCILRLLKGVRTFELINVNEQWGLVSMHLLSVFCKAVTKLSVISCGMSSVELFYLISAFSSLNDLVIKDWVDLPRPWVFDVTWNWNHTVAPALRITKLTLQTSDCLLEEFFGLVLMTGARTALRDVAVAIDKQSLAAYALFLSGFGSQLEHLELRFRQNYGDNPRHAADIVTRMNLAVNTGLKSLTFRSATQQVVFRLLSQIAAPHLERITFRTRINSLQDIRDIRPDFILFLPHLKSVREVRVLYTGRYTHAEVSERFEDTFGEIVSGGMILLERDYEA</sequence>
<keyword evidence="2" id="KW-1185">Reference proteome</keyword>
<dbReference type="Proteomes" id="UP001385951">
    <property type="component" value="Unassembled WGS sequence"/>
</dbReference>
<dbReference type="EMBL" id="JASBNA010000119">
    <property type="protein sequence ID" value="KAK7676396.1"/>
    <property type="molecule type" value="Genomic_DNA"/>
</dbReference>